<dbReference type="Proteomes" id="UP001523566">
    <property type="component" value="Unassembled WGS sequence"/>
</dbReference>
<feature type="domain" description="Periplasmic binding protein" evidence="5">
    <location>
        <begin position="43"/>
        <end position="298"/>
    </location>
</feature>
<evidence type="ECO:0000256" key="2">
    <source>
        <dbReference type="ARBA" id="ARBA00007639"/>
    </source>
</evidence>
<evidence type="ECO:0000313" key="6">
    <source>
        <dbReference type="EMBL" id="MCP1101894.1"/>
    </source>
</evidence>
<dbReference type="SUPFAM" id="SSF53822">
    <property type="entry name" value="Periplasmic binding protein-like I"/>
    <property type="match status" value="1"/>
</dbReference>
<evidence type="ECO:0000259" key="5">
    <source>
        <dbReference type="Pfam" id="PF13407"/>
    </source>
</evidence>
<keyword evidence="7" id="KW-1185">Reference proteome</keyword>
<feature type="transmembrane region" description="Helical" evidence="4">
    <location>
        <begin position="7"/>
        <end position="28"/>
    </location>
</feature>
<keyword evidence="3" id="KW-0732">Signal</keyword>
<dbReference type="Gene3D" id="3.40.50.2300">
    <property type="match status" value="2"/>
</dbReference>
<keyword evidence="4" id="KW-1133">Transmembrane helix</keyword>
<organism evidence="6 7">
    <name type="scientific">Aequitasia blattaphilus</name>
    <dbReference type="NCBI Taxonomy" id="2949332"/>
    <lineage>
        <taxon>Bacteria</taxon>
        <taxon>Bacillati</taxon>
        <taxon>Bacillota</taxon>
        <taxon>Clostridia</taxon>
        <taxon>Lachnospirales</taxon>
        <taxon>Lachnospiraceae</taxon>
        <taxon>Aequitasia</taxon>
    </lineage>
</organism>
<dbReference type="RefSeq" id="WP_262065683.1">
    <property type="nucleotide sequence ID" value="NZ_JAMXOD010000006.1"/>
</dbReference>
<comment type="caution">
    <text evidence="6">The sequence shown here is derived from an EMBL/GenBank/DDBJ whole genome shotgun (WGS) entry which is preliminary data.</text>
</comment>
<dbReference type="PANTHER" id="PTHR46847">
    <property type="entry name" value="D-ALLOSE-BINDING PERIPLASMIC PROTEIN-RELATED"/>
    <property type="match status" value="1"/>
</dbReference>
<dbReference type="Pfam" id="PF13407">
    <property type="entry name" value="Peripla_BP_4"/>
    <property type="match status" value="1"/>
</dbReference>
<comment type="subcellular location">
    <subcellularLocation>
        <location evidence="1">Cell envelope</location>
    </subcellularLocation>
</comment>
<comment type="similarity">
    <text evidence="2">Belongs to the bacterial solute-binding protein 2 family.</text>
</comment>
<dbReference type="InterPro" id="IPR028082">
    <property type="entry name" value="Peripla_BP_I"/>
</dbReference>
<sequence>MSRKVKTNIIGIGSILLFLIVMGIYAFGEYRQENERNREYHFVLIPKTLDNLNGFWTSLIEGAKLGASEYNINLSVYGTYSEDDIKGQIEKLENAILEEPDGIIIAPTSTEEITPSLKKAKEKGIEIVLVDSTITEDIGVSLVSTDNYKAGVNIGQYAKRLLDEDSQIGMVGHIKGVSTAVEREAGMREGLGEFEEKIREVVFCDSTYEKAYSLTIEMMERYPEIDLIMGLNEYSAVGAARAIRDLGLAGQVNMVGFDSSIEEIQFLEQNIFDAIIIQKPVNMGYLAVEQGIKALQGKNVESYVDSGSVLINRGNMYLDENQRLLYPVSGQE</sequence>
<name>A0ABT1E7U1_9FIRM</name>
<proteinExistence type="inferred from homology"/>
<protein>
    <submittedName>
        <fullName evidence="6">Substrate-binding domain-containing protein</fullName>
    </submittedName>
</protein>
<reference evidence="6 7" key="1">
    <citation type="journal article" date="2022" name="Genome Biol. Evol.">
        <title>Host diet, physiology and behaviors set the stage for Lachnospiraceae cladogenesis.</title>
        <authorList>
            <person name="Vera-Ponce De Leon A."/>
            <person name="Schneider M."/>
            <person name="Jahnes B.C."/>
            <person name="Sadowski V."/>
            <person name="Camuy-Velez L.A."/>
            <person name="Duan J."/>
            <person name="Sabree Z.L."/>
        </authorList>
    </citation>
    <scope>NUCLEOTIDE SEQUENCE [LARGE SCALE GENOMIC DNA]</scope>
    <source>
        <strain evidence="6 7">PAL113</strain>
    </source>
</reference>
<dbReference type="EMBL" id="JAMZFW010000006">
    <property type="protein sequence ID" value="MCP1101894.1"/>
    <property type="molecule type" value="Genomic_DNA"/>
</dbReference>
<gene>
    <name evidence="6" type="ORF">NK125_05620</name>
</gene>
<evidence type="ECO:0000256" key="1">
    <source>
        <dbReference type="ARBA" id="ARBA00004196"/>
    </source>
</evidence>
<accession>A0ABT1E7U1</accession>
<evidence type="ECO:0000256" key="3">
    <source>
        <dbReference type="ARBA" id="ARBA00022729"/>
    </source>
</evidence>
<keyword evidence="4" id="KW-0472">Membrane</keyword>
<dbReference type="PANTHER" id="PTHR46847:SF1">
    <property type="entry name" value="D-ALLOSE-BINDING PERIPLASMIC PROTEIN-RELATED"/>
    <property type="match status" value="1"/>
</dbReference>
<evidence type="ECO:0000313" key="7">
    <source>
        <dbReference type="Proteomes" id="UP001523566"/>
    </source>
</evidence>
<dbReference type="InterPro" id="IPR025997">
    <property type="entry name" value="SBP_2_dom"/>
</dbReference>
<evidence type="ECO:0000256" key="4">
    <source>
        <dbReference type="SAM" id="Phobius"/>
    </source>
</evidence>
<keyword evidence="4" id="KW-0812">Transmembrane</keyword>